<evidence type="ECO:0000313" key="2">
    <source>
        <dbReference type="Proteomes" id="UP001597451"/>
    </source>
</evidence>
<comment type="caution">
    <text evidence="1">The sequence shown here is derived from an EMBL/GenBank/DDBJ whole genome shotgun (WGS) entry which is preliminary data.</text>
</comment>
<name>A0ABW5Q111_9BACI</name>
<gene>
    <name evidence="1" type="ORF">ACFSUN_10795</name>
</gene>
<sequence>MQERTIYLLFTDTGTYLARAINFCTRQSLNHVSISLDGALSEVYSFGRKRPRNPFIGGFVKEDITSDFLKQSQCAVYSCRISADEYKNIIKNIKEIEAKKDEYRYNFIGLFGVLFHIKINRKNALFCSEFVATVLQGVPTIELKKPSYFMKPGDLRTVEGMQLIYQGRLGRYPDHLMNREKTLVTGRQTEPKQSFIFSLSSKVKRLVIR</sequence>
<accession>A0ABW5Q111</accession>
<proteinExistence type="predicted"/>
<dbReference type="Proteomes" id="UP001597451">
    <property type="component" value="Unassembled WGS sequence"/>
</dbReference>
<protein>
    <submittedName>
        <fullName evidence="1">Uncharacterized protein</fullName>
    </submittedName>
</protein>
<dbReference type="SUPFAM" id="SSF54001">
    <property type="entry name" value="Cysteine proteinases"/>
    <property type="match status" value="1"/>
</dbReference>
<reference evidence="2" key="1">
    <citation type="journal article" date="2019" name="Int. J. Syst. Evol. Microbiol.">
        <title>The Global Catalogue of Microorganisms (GCM) 10K type strain sequencing project: providing services to taxonomists for standard genome sequencing and annotation.</title>
        <authorList>
            <consortium name="The Broad Institute Genomics Platform"/>
            <consortium name="The Broad Institute Genome Sequencing Center for Infectious Disease"/>
            <person name="Wu L."/>
            <person name="Ma J."/>
        </authorList>
    </citation>
    <scope>NUCLEOTIDE SEQUENCE [LARGE SCALE GENOMIC DNA]</scope>
    <source>
        <strain evidence="2">TISTR 1858</strain>
    </source>
</reference>
<keyword evidence="2" id="KW-1185">Reference proteome</keyword>
<dbReference type="EMBL" id="JBHUMX010000035">
    <property type="protein sequence ID" value="MFD2629263.1"/>
    <property type="molecule type" value="Genomic_DNA"/>
</dbReference>
<organism evidence="1 2">
    <name type="scientific">Oceanobacillus kapialis</name>
    <dbReference type="NCBI Taxonomy" id="481353"/>
    <lineage>
        <taxon>Bacteria</taxon>
        <taxon>Bacillati</taxon>
        <taxon>Bacillota</taxon>
        <taxon>Bacilli</taxon>
        <taxon>Bacillales</taxon>
        <taxon>Bacillaceae</taxon>
        <taxon>Oceanobacillus</taxon>
    </lineage>
</organism>
<evidence type="ECO:0000313" key="1">
    <source>
        <dbReference type="EMBL" id="MFD2629263.1"/>
    </source>
</evidence>
<dbReference type="Gene3D" id="3.90.1720.10">
    <property type="entry name" value="endopeptidase domain like (from Nostoc punctiforme)"/>
    <property type="match status" value="1"/>
</dbReference>
<dbReference type="InterPro" id="IPR038765">
    <property type="entry name" value="Papain-like_cys_pep_sf"/>
</dbReference>
<dbReference type="RefSeq" id="WP_379562040.1">
    <property type="nucleotide sequence ID" value="NZ_JBHUMX010000035.1"/>
</dbReference>